<evidence type="ECO:0000259" key="2">
    <source>
        <dbReference type="Pfam" id="PF13032"/>
    </source>
</evidence>
<feature type="region of interest" description="Disordered" evidence="1">
    <location>
        <begin position="473"/>
        <end position="497"/>
    </location>
</feature>
<evidence type="ECO:0000259" key="4">
    <source>
        <dbReference type="Pfam" id="PF18157"/>
    </source>
</evidence>
<dbReference type="Pfam" id="PF13032">
    <property type="entry name" value="RNaseH_pPIWI_RE"/>
    <property type="match status" value="1"/>
</dbReference>
<evidence type="ECO:0000313" key="6">
    <source>
        <dbReference type="Proteomes" id="UP001551176"/>
    </source>
</evidence>
<dbReference type="Pfam" id="PF13111">
    <property type="entry name" value="pPIWI_RE_X"/>
    <property type="match status" value="1"/>
</dbReference>
<feature type="domain" description="Prokaryotic pPIWI-RE MID" evidence="4">
    <location>
        <begin position="479"/>
        <end position="600"/>
    </location>
</feature>
<gene>
    <name evidence="5" type="ORF">ABZ921_32970</name>
</gene>
<name>A0ABV3BWS3_9ACTN</name>
<feature type="compositionally biased region" description="Basic and acidic residues" evidence="1">
    <location>
        <begin position="482"/>
        <end position="497"/>
    </location>
</feature>
<feature type="region of interest" description="Disordered" evidence="1">
    <location>
        <begin position="344"/>
        <end position="367"/>
    </location>
</feature>
<dbReference type="InterPro" id="IPR040496">
    <property type="entry name" value="MID_pPIWI_RE"/>
</dbReference>
<evidence type="ECO:0000313" key="5">
    <source>
        <dbReference type="EMBL" id="MEU6825454.1"/>
    </source>
</evidence>
<protein>
    <submittedName>
        <fullName evidence="5">RNaseH domain-containing protein</fullName>
    </submittedName>
</protein>
<comment type="caution">
    <text evidence="5">The sequence shown here is derived from an EMBL/GenBank/DDBJ whole genome shotgun (WGS) entry which is preliminary data.</text>
</comment>
<keyword evidence="6" id="KW-1185">Reference proteome</keyword>
<dbReference type="EMBL" id="JBEYXV010000020">
    <property type="protein sequence ID" value="MEU6825454.1"/>
    <property type="molecule type" value="Genomic_DNA"/>
</dbReference>
<reference evidence="5 6" key="1">
    <citation type="submission" date="2024-06" db="EMBL/GenBank/DDBJ databases">
        <title>The Natural Products Discovery Center: Release of the First 8490 Sequenced Strains for Exploring Actinobacteria Biosynthetic Diversity.</title>
        <authorList>
            <person name="Kalkreuter E."/>
            <person name="Kautsar S.A."/>
            <person name="Yang D."/>
            <person name="Bader C.D."/>
            <person name="Teijaro C.N."/>
            <person name="Fluegel L."/>
            <person name="Davis C.M."/>
            <person name="Simpson J.R."/>
            <person name="Lauterbach L."/>
            <person name="Steele A.D."/>
            <person name="Gui C."/>
            <person name="Meng S."/>
            <person name="Li G."/>
            <person name="Viehrig K."/>
            <person name="Ye F."/>
            <person name="Su P."/>
            <person name="Kiefer A.F."/>
            <person name="Nichols A."/>
            <person name="Cepeda A.J."/>
            <person name="Yan W."/>
            <person name="Fan B."/>
            <person name="Jiang Y."/>
            <person name="Adhikari A."/>
            <person name="Zheng C.-J."/>
            <person name="Schuster L."/>
            <person name="Cowan T.M."/>
            <person name="Smanski M.J."/>
            <person name="Chevrette M.G."/>
            <person name="De Carvalho L.P.S."/>
            <person name="Shen B."/>
        </authorList>
    </citation>
    <scope>NUCLEOTIDE SEQUENCE [LARGE SCALE GENOMIC DNA]</scope>
    <source>
        <strain evidence="5 6">NPDC046838</strain>
    </source>
</reference>
<dbReference type="Proteomes" id="UP001551176">
    <property type="component" value="Unassembled WGS sequence"/>
</dbReference>
<dbReference type="RefSeq" id="WP_359355916.1">
    <property type="nucleotide sequence ID" value="NZ_JBEYXV010000020.1"/>
</dbReference>
<evidence type="ECO:0000256" key="1">
    <source>
        <dbReference type="SAM" id="MobiDB-lite"/>
    </source>
</evidence>
<feature type="domain" description="pPIWI-RE RNaseH" evidence="2">
    <location>
        <begin position="665"/>
        <end position="881"/>
    </location>
</feature>
<sequence>MPQYRRQQSAVFVFAPDAELTTHTLTAALPSPWLRHLRIAWESRPQRHNTGNLPTRSLSALLPAFDPRITSLDYHLDSPHALRATANPSMPFDLAVAAWAAIDVAPHLPGTDWEALLGEHPVQWHNEDLDLAHLARARVHPNNTADPAAAAWSLLPSLLAEHVATAGLMLAGHAYTGWLGPTQPDRRRRVYLGPPGELTDRTGAHGLYTPYIEFHLETIPGDPQVRLHADLHMARFAARPISYIPRRGDKSPTLSALLHTDTGFLTSTERRMLVQAELTLQHTADGPRLTWAPRVSRLLALLSRPHYPAPDTLRTDPASLAVSTEKALAAWATHSTGMRYYLPASPDASSTPGARKTAEHPAAPGYQPRDHLEVFDALAPLLAPLGLIPVIATHKAPARTRSFPPPAAHVPAGPRPHYHLEHWTTAPRTRQALHLALTDKLALTHEPGDSPDGPATYNGEDYSLTVYPYDPGNLTGGVPRSAHADRAERRADDDRARAAHAQQIREHVPPATSVRAALIELEDQHYFGRNQLLDPKPSFKTNLPPLARRVQCMRPVLPAPDKASKVKRYPGTDLRASEIERAASSALDALRQLGYLPDLPQPPGITGPFELITFWMPPAPGNQCVPMILRARPGVPPTAQLMPTRASSHEPEIPFTQLPEALTAHRGRINAYRDRPALVDFLRQALAPDSTTDRIFLARAATLRRRDIWPWLQDTYLTPAAVHAPGTRLDHLENVPGPRKPKDLPGLRVIRLREAADRNAVAHLFGVPFDEETQQRTPGNGRFSGLVQHSDTVFYGLNPRPDQNQTPLKITKLDPAQPQNATWSVHNPRPLEIVTAFLQGGDDPAELAMYVQVLRRSVLHAANDTVWPWLIHCADLMTEYLV</sequence>
<feature type="domain" description="pPIWI-RE module N-terminal" evidence="3">
    <location>
        <begin position="26"/>
        <end position="407"/>
    </location>
</feature>
<evidence type="ECO:0000259" key="3">
    <source>
        <dbReference type="Pfam" id="PF13111"/>
    </source>
</evidence>
<accession>A0ABV3BWS3</accession>
<dbReference type="Pfam" id="PF18157">
    <property type="entry name" value="MID_pPIWI_RE"/>
    <property type="match status" value="1"/>
</dbReference>
<dbReference type="InterPro" id="IPR024996">
    <property type="entry name" value="RNaseH_pPIWI_RE"/>
</dbReference>
<proteinExistence type="predicted"/>
<dbReference type="InterPro" id="IPR025085">
    <property type="entry name" value="pPIWI_RE_X"/>
</dbReference>
<organism evidence="5 6">
    <name type="scientific">Streptomyces atriruber</name>
    <dbReference type="NCBI Taxonomy" id="545121"/>
    <lineage>
        <taxon>Bacteria</taxon>
        <taxon>Bacillati</taxon>
        <taxon>Actinomycetota</taxon>
        <taxon>Actinomycetes</taxon>
        <taxon>Kitasatosporales</taxon>
        <taxon>Streptomycetaceae</taxon>
        <taxon>Streptomyces</taxon>
    </lineage>
</organism>